<evidence type="ECO:0000256" key="1">
    <source>
        <dbReference type="SAM" id="SignalP"/>
    </source>
</evidence>
<feature type="chain" id="PRO_5041977284" evidence="1">
    <location>
        <begin position="25"/>
        <end position="100"/>
    </location>
</feature>
<dbReference type="AlphaFoldDB" id="A0AAE1AY62"/>
<accession>A0AAE1AY62</accession>
<name>A0AAE1AY62_9GAST</name>
<dbReference type="Proteomes" id="UP001283361">
    <property type="component" value="Unassembled WGS sequence"/>
</dbReference>
<organism evidence="2 3">
    <name type="scientific">Elysia crispata</name>
    <name type="common">lettuce slug</name>
    <dbReference type="NCBI Taxonomy" id="231223"/>
    <lineage>
        <taxon>Eukaryota</taxon>
        <taxon>Metazoa</taxon>
        <taxon>Spiralia</taxon>
        <taxon>Lophotrochozoa</taxon>
        <taxon>Mollusca</taxon>
        <taxon>Gastropoda</taxon>
        <taxon>Heterobranchia</taxon>
        <taxon>Euthyneura</taxon>
        <taxon>Panpulmonata</taxon>
        <taxon>Sacoglossa</taxon>
        <taxon>Placobranchoidea</taxon>
        <taxon>Plakobranchidae</taxon>
        <taxon>Elysia</taxon>
    </lineage>
</organism>
<protein>
    <submittedName>
        <fullName evidence="2">Uncharacterized protein</fullName>
    </submittedName>
</protein>
<gene>
    <name evidence="2" type="ORF">RRG08_000323</name>
</gene>
<dbReference type="EMBL" id="JAWDGP010000902">
    <property type="protein sequence ID" value="KAK3796205.1"/>
    <property type="molecule type" value="Genomic_DNA"/>
</dbReference>
<keyword evidence="3" id="KW-1185">Reference proteome</keyword>
<feature type="signal peptide" evidence="1">
    <location>
        <begin position="1"/>
        <end position="24"/>
    </location>
</feature>
<reference evidence="2" key="1">
    <citation type="journal article" date="2023" name="G3 (Bethesda)">
        <title>A reference genome for the long-term kleptoplast-retaining sea slug Elysia crispata morphotype clarki.</title>
        <authorList>
            <person name="Eastman K.E."/>
            <person name="Pendleton A.L."/>
            <person name="Shaikh M.A."/>
            <person name="Suttiyut T."/>
            <person name="Ogas R."/>
            <person name="Tomko P."/>
            <person name="Gavelis G."/>
            <person name="Widhalm J.R."/>
            <person name="Wisecaver J.H."/>
        </authorList>
    </citation>
    <scope>NUCLEOTIDE SEQUENCE</scope>
    <source>
        <strain evidence="2">ECLA1</strain>
    </source>
</reference>
<evidence type="ECO:0000313" key="3">
    <source>
        <dbReference type="Proteomes" id="UP001283361"/>
    </source>
</evidence>
<proteinExistence type="predicted"/>
<comment type="caution">
    <text evidence="2">The sequence shown here is derived from an EMBL/GenBank/DDBJ whole genome shotgun (WGS) entry which is preliminary data.</text>
</comment>
<dbReference type="PROSITE" id="PS51257">
    <property type="entry name" value="PROKAR_LIPOPROTEIN"/>
    <property type="match status" value="1"/>
</dbReference>
<keyword evidence="1" id="KW-0732">Signal</keyword>
<dbReference type="Gene3D" id="2.170.300.10">
    <property type="entry name" value="Tie2 ligand-binding domain superfamily"/>
    <property type="match status" value="1"/>
</dbReference>
<sequence length="100" mass="11061">MCSDRVITALVLTLAIISLYACTAQTPCISDGWFGPDCQYECHCARSAPCDKVDGSCSSGCHQDWFGPACQYVNLALTLHMNYTWPYKADVERDTDVHGF</sequence>
<evidence type="ECO:0000313" key="2">
    <source>
        <dbReference type="EMBL" id="KAK3796205.1"/>
    </source>
</evidence>